<evidence type="ECO:0000256" key="8">
    <source>
        <dbReference type="ARBA" id="ARBA00022729"/>
    </source>
</evidence>
<dbReference type="GO" id="GO:0008017">
    <property type="term" value="F:microtubule binding"/>
    <property type="evidence" value="ECO:0007669"/>
    <property type="project" value="InterPro"/>
</dbReference>
<dbReference type="Pfam" id="PF00560">
    <property type="entry name" value="LRR_1"/>
    <property type="match status" value="3"/>
</dbReference>
<dbReference type="InterPro" id="IPR052592">
    <property type="entry name" value="LRR-RLK"/>
</dbReference>
<sequence length="2258" mass="250383">MCERDILQQTLDLKERSGIDRLADMCLIKIVQDKIWMHDVLLLLGREIVLRENDDPRERSRLWEAEDVCRVLTTQGTGSKVESISLILDATKDQLTLSPTAFEGMYNLRLLKIYYPSFLKDTSEEQLMNRKRVGIHLPRGLHFLSSELRFLYWYNYPLKSFPSFFSPEKPFQLEMPCSQLEQLWNEGKPLELPRFKSFCTFPSSIGCLSQLVRLNLSSCESLASLPDNIDELKSLVELDLYSCSKLASLPNSICKLKCLAKLNLGGQPKLTSLPDKIGELRSLVKLSLSSCSKLASLPDSIGELRSLAKLRLSSCSKLASLPDSIGELRSLTMLNLNGCYGLTSLPDNIGALKSLQWLDLDGCSGLVSLPNSIGGLKSLKSLLSRLTSLPDSIDKLKSRKSLNLSGRSRLGSLSKSIGEFKSLKSLQWLDLNDFPRLASLPDNFGALKSIKKLHLRGYSRLASLPESIGALQSLKSLDLSGCSRLASLLDSIGALQSLKSFDLCDCSRLASLPDSIGALQSLKYLDLCGCSRLASLPDSIGALQSLKYLDLCGCSRLASLPDSIGTLQSLKSLDLCDCLRLTSLPDSIDALQSLKYLDLRGCLGLVSLPDNIGVLPSLQYHESLLDSIGVLKSLQSLGLHGCSGLASLPDSIGALKSLTFLDLFGCSGLKSLPNNIVELKHLTMLILSGCLKLASLADNFIDHEFRGLDKQPCYMLRGFQKVEEIASSTYKLSCYKFSKFGNSRVLKTLGSLGSLVSLTRLRLSEIDFERIPASIKHLTKLSELYLDDCKRLQCLPELPSTLQVLITSGCISLNSVVSIFMQGDREYEGASQEFNFSVKIRQPAHWHRGFTLCAVIDLSSYYYRDYERMSSSSTIWKREHVFIWSVHGKGFFKEASFHFKPLCGATDVVVKCGVHPTRETINSEEESVSNRIRQVPPSQGPTLPILQKIINLSDKIQNLKKEHSNLSNQVKTAKDSFLGPNILDTLQKLGNEYELLKKKYLQELSERKRLYNEVIKLKRNIRVFCRCRPLNQVKITDRSNYVVEFDSSQDNELQIISSDSSKKQFKWTMFLGLMRIIKAVFAQTKPIVASVLDGYNVCIFAYGQTGTGKTLEIKQTSEGTQEVPGLVETRVTGTEDVWDLLKSGSRARSVGSTSADELSSRSHGFLRVTVNGENLIDGQKTRSHLWMVDLAGSERVGKVDVDGERWKESQFINNSLSALGDVISALASKTGHIPYRNSKLTRMLQSSLGGDCKTLMCVQISPSATDLGETLCSLNFAIRVLGIESGPARKQADLSELFKYKQMVEKLKRDEKETKKSVLEVPYDCAAEADLLYSLIVKARTQNSTINMKDLYGIFGVQACQSSMFLFFWGFEYVKNYGEKLLSEEGCHVSCASAFLHWKLFTLKIKRASAFVCNFTDCEALLKFKAGITSDLEGYVKDWNEANPFCNWTGVTCHQSLQNRVIDLEITDMRLEGSISPFLSSLSLLTKLSLQGWMKKLSFLALSVNNLTGVIPAFLSNLTELTQLQLAVNYFTGQIPVELGVLSRLEILYLHTNFLEGTIPESLSNCTALRAISLIGNRLSGEIPSEMGNKLQNLQKLYFMDNNISGRIPVTLSNLSQITLLDLSINYLEGEVPEELGKLKNLEILYLHSNNLVSNSSLSFLTALTNCSFMKKLHLGSCLFSGSLPASIGNLSKDLYYFNLLNNRIRGEIPDSIGNLSGLVTLQLWYNHLDGTIPATFGKLKLLQRLYLGRNKLQGSIPDEMGQMENLGLLDLANNSITGSIPCSLGNLSQLRYLYLSQNSLSGNIPIKLSQCSLMMQLDLSFNSLQGPLPPEIGVFANLGLSLNLSNNNLDGEIPATIGNLVSVQAIDLSVNRFSGIIPSSVGSCTALEYLNLSKNMIQGTIPESLKQIAYLKALDLAFNQLTGSVPIWLANDSVMKNFNLSYNRLTGEVSSMGRFKNLSGSTLIGNADLCGGSALTGLQPCAVQKKRRKLWKWTYYLLAITISCFLLLLVYVGVRVSEEAILMAFRRRNFTQRELEIATNGFSDANLLGRGSFGSVYKAWIEDRISFVATYGNNCLLTWYFPVNNLDGEIPATIGNLVSVQAIDLSVNRFSGIIPGSIGSCTALEYFNLSKNMIEEYGQSNGVSLRGDVYSFGIMLLKLITRQRPTGEMFTDGLDLRKWVGAATPRHILDVVDMSLKREAHSSGALEKLKQCCVHVVDAGINDVHRRESKKPSFHIFDLQRAPKPLETDGIWEMKHG</sequence>
<keyword evidence="9" id="KW-0677">Repeat</keyword>
<dbReference type="PROSITE" id="PS51450">
    <property type="entry name" value="LRR"/>
    <property type="match status" value="1"/>
</dbReference>
<dbReference type="EMBL" id="JAAWWB010000010">
    <property type="protein sequence ID" value="KAG6773217.1"/>
    <property type="molecule type" value="Genomic_DNA"/>
</dbReference>
<dbReference type="FunFam" id="3.80.10.10:FF:000095">
    <property type="entry name" value="LRR receptor-like serine/threonine-protein kinase GSO1"/>
    <property type="match status" value="1"/>
</dbReference>
<accession>A0A8X7ZSB2</accession>
<dbReference type="InterPro" id="IPR013210">
    <property type="entry name" value="LRR_N_plant-typ"/>
</dbReference>
<feature type="coiled-coil region" evidence="18">
    <location>
        <begin position="949"/>
        <end position="1006"/>
    </location>
</feature>
<dbReference type="PROSITE" id="PS50067">
    <property type="entry name" value="KINESIN_MOTOR_2"/>
    <property type="match status" value="2"/>
</dbReference>
<keyword evidence="5" id="KW-0433">Leucine-rich repeat</keyword>
<evidence type="ECO:0000256" key="10">
    <source>
        <dbReference type="ARBA" id="ARBA00022741"/>
    </source>
</evidence>
<evidence type="ECO:0000256" key="4">
    <source>
        <dbReference type="ARBA" id="ARBA00022527"/>
    </source>
</evidence>
<dbReference type="Pfam" id="PF13855">
    <property type="entry name" value="LRR_8"/>
    <property type="match status" value="1"/>
</dbReference>
<dbReference type="InterPro" id="IPR001611">
    <property type="entry name" value="Leu-rich_rpt"/>
</dbReference>
<dbReference type="GO" id="GO:0005524">
    <property type="term" value="F:ATP binding"/>
    <property type="evidence" value="ECO:0007669"/>
    <property type="project" value="UniProtKB-KW"/>
</dbReference>
<evidence type="ECO:0000259" key="20">
    <source>
        <dbReference type="PROSITE" id="PS50067"/>
    </source>
</evidence>
<dbReference type="PANTHER" id="PTHR48054:SF77">
    <property type="entry name" value="RECEPTOR KINASE-LIKE PROTEIN XA21"/>
    <property type="match status" value="1"/>
</dbReference>
<feature type="transmembrane region" description="Helical" evidence="19">
    <location>
        <begin position="1994"/>
        <end position="2015"/>
    </location>
</feature>
<keyword evidence="15" id="KW-0505">Motor protein</keyword>
<dbReference type="EC" id="2.7.11.1" evidence="2"/>
<evidence type="ECO:0000256" key="18">
    <source>
        <dbReference type="SAM" id="Coils"/>
    </source>
</evidence>
<evidence type="ECO:0000256" key="9">
    <source>
        <dbReference type="ARBA" id="ARBA00022737"/>
    </source>
</evidence>
<dbReference type="Pfam" id="PF00225">
    <property type="entry name" value="Kinesin"/>
    <property type="match status" value="1"/>
</dbReference>
<feature type="domain" description="Kinesin motor" evidence="20">
    <location>
        <begin position="1020"/>
        <end position="1108"/>
    </location>
</feature>
<dbReference type="InterPro" id="IPR003591">
    <property type="entry name" value="Leu-rich_rpt_typical-subtyp"/>
</dbReference>
<evidence type="ECO:0000256" key="16">
    <source>
        <dbReference type="ARBA" id="ARBA00023180"/>
    </source>
</evidence>
<name>A0A8X7ZSB2_POPTO</name>
<proteinExistence type="inferred from homology"/>
<evidence type="ECO:0000256" key="11">
    <source>
        <dbReference type="ARBA" id="ARBA00022777"/>
    </source>
</evidence>
<evidence type="ECO:0000256" key="19">
    <source>
        <dbReference type="SAM" id="Phobius"/>
    </source>
</evidence>
<evidence type="ECO:0000256" key="14">
    <source>
        <dbReference type="ARBA" id="ARBA00023136"/>
    </source>
</evidence>
<dbReference type="GO" id="GO:0003777">
    <property type="term" value="F:microtubule motor activity"/>
    <property type="evidence" value="ECO:0007669"/>
    <property type="project" value="InterPro"/>
</dbReference>
<evidence type="ECO:0000256" key="7">
    <source>
        <dbReference type="ARBA" id="ARBA00022692"/>
    </source>
</evidence>
<evidence type="ECO:0000313" key="21">
    <source>
        <dbReference type="EMBL" id="KAG6773217.1"/>
    </source>
</evidence>
<dbReference type="FunFam" id="3.80.10.10:FF:000288">
    <property type="entry name" value="LRR receptor-like serine/threonine-protein kinase EFR"/>
    <property type="match status" value="1"/>
</dbReference>
<dbReference type="SMART" id="SM00129">
    <property type="entry name" value="KISc"/>
    <property type="match status" value="1"/>
</dbReference>
<evidence type="ECO:0000256" key="1">
    <source>
        <dbReference type="ARBA" id="ARBA00004162"/>
    </source>
</evidence>
<keyword evidence="12" id="KW-0067">ATP-binding</keyword>
<dbReference type="InterPro" id="IPR055414">
    <property type="entry name" value="LRR_R13L4/SHOC2-like"/>
</dbReference>
<dbReference type="Pfam" id="PF08263">
    <property type="entry name" value="LRRNT_2"/>
    <property type="match status" value="1"/>
</dbReference>
<evidence type="ECO:0000256" key="13">
    <source>
        <dbReference type="ARBA" id="ARBA00022989"/>
    </source>
</evidence>
<keyword evidence="11" id="KW-0418">Kinase</keyword>
<dbReference type="Proteomes" id="UP000886885">
    <property type="component" value="Chromosome 5D"/>
</dbReference>
<comment type="caution">
    <text evidence="17">Lacks conserved residue(s) required for the propagation of feature annotation.</text>
</comment>
<keyword evidence="10" id="KW-0547">Nucleotide-binding</keyword>
<keyword evidence="4" id="KW-0723">Serine/threonine-protein kinase</keyword>
<evidence type="ECO:0000256" key="3">
    <source>
        <dbReference type="ARBA" id="ARBA00022475"/>
    </source>
</evidence>
<dbReference type="PROSITE" id="PS00411">
    <property type="entry name" value="KINESIN_MOTOR_1"/>
    <property type="match status" value="1"/>
</dbReference>
<dbReference type="SMART" id="SM00369">
    <property type="entry name" value="LRR_TYP"/>
    <property type="match status" value="16"/>
</dbReference>
<gene>
    <name evidence="21" type="ORF">POTOM_020478</name>
</gene>
<keyword evidence="7 19" id="KW-0812">Transmembrane</keyword>
<comment type="similarity">
    <text evidence="17">Belongs to the TRAFAC class myosin-kinesin ATPase superfamily. Kinesin family.</text>
</comment>
<dbReference type="OrthoDB" id="825382at2759"/>
<evidence type="ECO:0000313" key="22">
    <source>
        <dbReference type="Proteomes" id="UP000886885"/>
    </source>
</evidence>
<keyword evidence="18" id="KW-0175">Coiled coil</keyword>
<evidence type="ECO:0000256" key="12">
    <source>
        <dbReference type="ARBA" id="ARBA00022840"/>
    </source>
</evidence>
<comment type="caution">
    <text evidence="21">The sequence shown here is derived from an EMBL/GenBank/DDBJ whole genome shotgun (WGS) entry which is preliminary data.</text>
</comment>
<keyword evidence="8" id="KW-0732">Signal</keyword>
<keyword evidence="14 19" id="KW-0472">Membrane</keyword>
<feature type="domain" description="Kinesin motor" evidence="20">
    <location>
        <begin position="1109"/>
        <end position="1283"/>
    </location>
</feature>
<organism evidence="21 22">
    <name type="scientific">Populus tomentosa</name>
    <name type="common">Chinese white poplar</name>
    <dbReference type="NCBI Taxonomy" id="118781"/>
    <lineage>
        <taxon>Eukaryota</taxon>
        <taxon>Viridiplantae</taxon>
        <taxon>Streptophyta</taxon>
        <taxon>Embryophyta</taxon>
        <taxon>Tracheophyta</taxon>
        <taxon>Spermatophyta</taxon>
        <taxon>Magnoliopsida</taxon>
        <taxon>eudicotyledons</taxon>
        <taxon>Gunneridae</taxon>
        <taxon>Pentapetalae</taxon>
        <taxon>rosids</taxon>
        <taxon>fabids</taxon>
        <taxon>Malpighiales</taxon>
        <taxon>Salicaceae</taxon>
        <taxon>Saliceae</taxon>
        <taxon>Populus</taxon>
    </lineage>
</organism>
<dbReference type="PANTHER" id="PTHR48054">
    <property type="entry name" value="RECEPTOR KINASE-LIKE PROTEIN XA21"/>
    <property type="match status" value="1"/>
</dbReference>
<keyword evidence="6" id="KW-0808">Transferase</keyword>
<dbReference type="GO" id="GO:0007018">
    <property type="term" value="P:microtubule-based movement"/>
    <property type="evidence" value="ECO:0007669"/>
    <property type="project" value="InterPro"/>
</dbReference>
<evidence type="ECO:0000256" key="6">
    <source>
        <dbReference type="ARBA" id="ARBA00022679"/>
    </source>
</evidence>
<keyword evidence="13 19" id="KW-1133">Transmembrane helix</keyword>
<dbReference type="GO" id="GO:0005886">
    <property type="term" value="C:plasma membrane"/>
    <property type="evidence" value="ECO:0007669"/>
    <property type="project" value="UniProtKB-SubCell"/>
</dbReference>
<keyword evidence="3" id="KW-1003">Cell membrane</keyword>
<comment type="subcellular location">
    <subcellularLocation>
        <location evidence="1">Cell membrane</location>
        <topology evidence="1">Single-pass membrane protein</topology>
    </subcellularLocation>
</comment>
<protein>
    <recommendedName>
        <fullName evidence="2">non-specific serine/threonine protein kinase</fullName>
        <ecNumber evidence="2">2.7.11.1</ecNumber>
    </recommendedName>
</protein>
<evidence type="ECO:0000256" key="5">
    <source>
        <dbReference type="ARBA" id="ARBA00022614"/>
    </source>
</evidence>
<evidence type="ECO:0000256" key="17">
    <source>
        <dbReference type="PROSITE-ProRule" id="PRU00283"/>
    </source>
</evidence>
<dbReference type="Pfam" id="PF23598">
    <property type="entry name" value="LRR_14"/>
    <property type="match status" value="4"/>
</dbReference>
<keyword evidence="16" id="KW-0325">Glycoprotein</keyword>
<dbReference type="GO" id="GO:0004674">
    <property type="term" value="F:protein serine/threonine kinase activity"/>
    <property type="evidence" value="ECO:0007669"/>
    <property type="project" value="UniProtKB-KW"/>
</dbReference>
<reference evidence="21" key="1">
    <citation type="journal article" date="2020" name="bioRxiv">
        <title>Hybrid origin of Populus tomentosa Carr. identified through genome sequencing and phylogenomic analysis.</title>
        <authorList>
            <person name="An X."/>
            <person name="Gao K."/>
            <person name="Chen Z."/>
            <person name="Li J."/>
            <person name="Yang X."/>
            <person name="Yang X."/>
            <person name="Zhou J."/>
            <person name="Guo T."/>
            <person name="Zhao T."/>
            <person name="Huang S."/>
            <person name="Miao D."/>
            <person name="Khan W.U."/>
            <person name="Rao P."/>
            <person name="Ye M."/>
            <person name="Lei B."/>
            <person name="Liao W."/>
            <person name="Wang J."/>
            <person name="Ji L."/>
            <person name="Li Y."/>
            <person name="Guo B."/>
            <person name="Mustafa N.S."/>
            <person name="Li S."/>
            <person name="Yun Q."/>
            <person name="Keller S.R."/>
            <person name="Mao J."/>
            <person name="Zhang R."/>
            <person name="Strauss S.H."/>
        </authorList>
    </citation>
    <scope>NUCLEOTIDE SEQUENCE</scope>
    <source>
        <strain evidence="21">GM15</strain>
        <tissue evidence="21">Leaf</tissue>
    </source>
</reference>
<keyword evidence="22" id="KW-1185">Reference proteome</keyword>
<dbReference type="InterPro" id="IPR019821">
    <property type="entry name" value="Kinesin_motor_CS"/>
</dbReference>
<evidence type="ECO:0000256" key="15">
    <source>
        <dbReference type="ARBA" id="ARBA00023175"/>
    </source>
</evidence>
<dbReference type="InterPro" id="IPR001752">
    <property type="entry name" value="Kinesin_motor_dom"/>
</dbReference>
<evidence type="ECO:0000256" key="2">
    <source>
        <dbReference type="ARBA" id="ARBA00012513"/>
    </source>
</evidence>